<protein>
    <submittedName>
        <fullName evidence="2">Uncharacterized protein</fullName>
    </submittedName>
</protein>
<dbReference type="Proteomes" id="UP000015106">
    <property type="component" value="Chromosome 4"/>
</dbReference>
<dbReference type="AlphaFoldDB" id="A0A8R7U529"/>
<organism evidence="2 3">
    <name type="scientific">Triticum urartu</name>
    <name type="common">Red wild einkorn</name>
    <name type="synonym">Crithodium urartu</name>
    <dbReference type="NCBI Taxonomy" id="4572"/>
    <lineage>
        <taxon>Eukaryota</taxon>
        <taxon>Viridiplantae</taxon>
        <taxon>Streptophyta</taxon>
        <taxon>Embryophyta</taxon>
        <taxon>Tracheophyta</taxon>
        <taxon>Spermatophyta</taxon>
        <taxon>Magnoliopsida</taxon>
        <taxon>Liliopsida</taxon>
        <taxon>Poales</taxon>
        <taxon>Poaceae</taxon>
        <taxon>BOP clade</taxon>
        <taxon>Pooideae</taxon>
        <taxon>Triticodae</taxon>
        <taxon>Triticeae</taxon>
        <taxon>Triticinae</taxon>
        <taxon>Triticum</taxon>
    </lineage>
</organism>
<feature type="region of interest" description="Disordered" evidence="1">
    <location>
        <begin position="57"/>
        <end position="109"/>
    </location>
</feature>
<evidence type="ECO:0000313" key="3">
    <source>
        <dbReference type="Proteomes" id="UP000015106"/>
    </source>
</evidence>
<reference evidence="2" key="2">
    <citation type="submission" date="2018-03" db="EMBL/GenBank/DDBJ databases">
        <title>The Triticum urartu genome reveals the dynamic nature of wheat genome evolution.</title>
        <authorList>
            <person name="Ling H."/>
            <person name="Ma B."/>
            <person name="Shi X."/>
            <person name="Liu H."/>
            <person name="Dong L."/>
            <person name="Sun H."/>
            <person name="Cao Y."/>
            <person name="Gao Q."/>
            <person name="Zheng S."/>
            <person name="Li Y."/>
            <person name="Yu Y."/>
            <person name="Du H."/>
            <person name="Qi M."/>
            <person name="Li Y."/>
            <person name="Yu H."/>
            <person name="Cui Y."/>
            <person name="Wang N."/>
            <person name="Chen C."/>
            <person name="Wu H."/>
            <person name="Zhao Y."/>
            <person name="Zhang J."/>
            <person name="Li Y."/>
            <person name="Zhou W."/>
            <person name="Zhang B."/>
            <person name="Hu W."/>
            <person name="Eijk M."/>
            <person name="Tang J."/>
            <person name="Witsenboer H."/>
            <person name="Zhao S."/>
            <person name="Li Z."/>
            <person name="Zhang A."/>
            <person name="Wang D."/>
            <person name="Liang C."/>
        </authorList>
    </citation>
    <scope>NUCLEOTIDE SEQUENCE [LARGE SCALE GENOMIC DNA]</scope>
    <source>
        <strain evidence="2">cv. G1812</strain>
    </source>
</reference>
<accession>A0A8R7U529</accession>
<proteinExistence type="predicted"/>
<dbReference type="Gramene" id="TuG1812G0400000746.01.T01">
    <property type="protein sequence ID" value="TuG1812G0400000746.01.T01.cds252982"/>
    <property type="gene ID" value="TuG1812G0400000746.01"/>
</dbReference>
<sequence>MLDAVALTPRVVRFIACPTIYNKASPFTSSNVRGSGDGATLRRQVQPLPTPLPTWWFRPTSGSSSSIPDSAAMGLLSLRPGRDPRSACQCRQRRRPRVSFPSWRRCQGL</sequence>
<keyword evidence="3" id="KW-1185">Reference proteome</keyword>
<evidence type="ECO:0000256" key="1">
    <source>
        <dbReference type="SAM" id="MobiDB-lite"/>
    </source>
</evidence>
<dbReference type="EnsemblPlants" id="TuG1812G0400000746.01.T01">
    <property type="protein sequence ID" value="TuG1812G0400000746.01.T01.cds252982"/>
    <property type="gene ID" value="TuG1812G0400000746.01"/>
</dbReference>
<reference evidence="2" key="3">
    <citation type="submission" date="2022-06" db="UniProtKB">
        <authorList>
            <consortium name="EnsemblPlants"/>
        </authorList>
    </citation>
    <scope>IDENTIFICATION</scope>
</reference>
<reference evidence="3" key="1">
    <citation type="journal article" date="2013" name="Nature">
        <title>Draft genome of the wheat A-genome progenitor Triticum urartu.</title>
        <authorList>
            <person name="Ling H.Q."/>
            <person name="Zhao S."/>
            <person name="Liu D."/>
            <person name="Wang J."/>
            <person name="Sun H."/>
            <person name="Zhang C."/>
            <person name="Fan H."/>
            <person name="Li D."/>
            <person name="Dong L."/>
            <person name="Tao Y."/>
            <person name="Gao C."/>
            <person name="Wu H."/>
            <person name="Li Y."/>
            <person name="Cui Y."/>
            <person name="Guo X."/>
            <person name="Zheng S."/>
            <person name="Wang B."/>
            <person name="Yu K."/>
            <person name="Liang Q."/>
            <person name="Yang W."/>
            <person name="Lou X."/>
            <person name="Chen J."/>
            <person name="Feng M."/>
            <person name="Jian J."/>
            <person name="Zhang X."/>
            <person name="Luo G."/>
            <person name="Jiang Y."/>
            <person name="Liu J."/>
            <person name="Wang Z."/>
            <person name="Sha Y."/>
            <person name="Zhang B."/>
            <person name="Wu H."/>
            <person name="Tang D."/>
            <person name="Shen Q."/>
            <person name="Xue P."/>
            <person name="Zou S."/>
            <person name="Wang X."/>
            <person name="Liu X."/>
            <person name="Wang F."/>
            <person name="Yang Y."/>
            <person name="An X."/>
            <person name="Dong Z."/>
            <person name="Zhang K."/>
            <person name="Zhang X."/>
            <person name="Luo M.C."/>
            <person name="Dvorak J."/>
            <person name="Tong Y."/>
            <person name="Wang J."/>
            <person name="Yang H."/>
            <person name="Li Z."/>
            <person name="Wang D."/>
            <person name="Zhang A."/>
            <person name="Wang J."/>
        </authorList>
    </citation>
    <scope>NUCLEOTIDE SEQUENCE</scope>
    <source>
        <strain evidence="3">cv. G1812</strain>
    </source>
</reference>
<name>A0A8R7U529_TRIUA</name>
<evidence type="ECO:0000313" key="2">
    <source>
        <dbReference type="EnsemblPlants" id="TuG1812G0400000746.01.T01.cds252982"/>
    </source>
</evidence>